<evidence type="ECO:0000256" key="1">
    <source>
        <dbReference type="ARBA" id="ARBA00004752"/>
    </source>
</evidence>
<accession>A0A0F9HZI9</accession>
<keyword evidence="2" id="KW-0808">Transferase</keyword>
<feature type="domain" description="L,D-TPase catalytic" evidence="6">
    <location>
        <begin position="28"/>
        <end position="210"/>
    </location>
</feature>
<evidence type="ECO:0000259" key="6">
    <source>
        <dbReference type="PROSITE" id="PS52029"/>
    </source>
</evidence>
<feature type="non-terminal residue" evidence="7">
    <location>
        <position position="1"/>
    </location>
</feature>
<dbReference type="CDD" id="cd16913">
    <property type="entry name" value="YkuD_like"/>
    <property type="match status" value="1"/>
</dbReference>
<dbReference type="AlphaFoldDB" id="A0A0F9HZI9"/>
<protein>
    <recommendedName>
        <fullName evidence="6">L,D-TPase catalytic domain-containing protein</fullName>
    </recommendedName>
</protein>
<gene>
    <name evidence="7" type="ORF">LCGC14_1723140</name>
</gene>
<dbReference type="PANTHER" id="PTHR41533:SF2">
    <property type="entry name" value="BLR7131 PROTEIN"/>
    <property type="match status" value="1"/>
</dbReference>
<dbReference type="SUPFAM" id="SSF141523">
    <property type="entry name" value="L,D-transpeptidase catalytic domain-like"/>
    <property type="match status" value="1"/>
</dbReference>
<evidence type="ECO:0000256" key="4">
    <source>
        <dbReference type="ARBA" id="ARBA00022984"/>
    </source>
</evidence>
<dbReference type="Gene3D" id="2.40.440.10">
    <property type="entry name" value="L,D-transpeptidase catalytic domain-like"/>
    <property type="match status" value="1"/>
</dbReference>
<comment type="pathway">
    <text evidence="1">Cell wall biogenesis; peptidoglycan biosynthesis.</text>
</comment>
<evidence type="ECO:0000313" key="7">
    <source>
        <dbReference type="EMBL" id="KKM09146.1"/>
    </source>
</evidence>
<evidence type="ECO:0000256" key="5">
    <source>
        <dbReference type="ARBA" id="ARBA00023316"/>
    </source>
</evidence>
<dbReference type="Pfam" id="PF03734">
    <property type="entry name" value="YkuD"/>
    <property type="match status" value="1"/>
</dbReference>
<comment type="caution">
    <text evidence="7">The sequence shown here is derived from an EMBL/GenBank/DDBJ whole genome shotgun (WGS) entry which is preliminary data.</text>
</comment>
<reference evidence="7" key="1">
    <citation type="journal article" date="2015" name="Nature">
        <title>Complex archaea that bridge the gap between prokaryotes and eukaryotes.</title>
        <authorList>
            <person name="Spang A."/>
            <person name="Saw J.H."/>
            <person name="Jorgensen S.L."/>
            <person name="Zaremba-Niedzwiedzka K."/>
            <person name="Martijn J."/>
            <person name="Lind A.E."/>
            <person name="van Eijk R."/>
            <person name="Schleper C."/>
            <person name="Guy L."/>
            <person name="Ettema T.J."/>
        </authorList>
    </citation>
    <scope>NUCLEOTIDE SEQUENCE</scope>
</reference>
<keyword evidence="4" id="KW-0573">Peptidoglycan synthesis</keyword>
<dbReference type="GO" id="GO:0071555">
    <property type="term" value="P:cell wall organization"/>
    <property type="evidence" value="ECO:0007669"/>
    <property type="project" value="UniProtKB-KW"/>
</dbReference>
<dbReference type="GO" id="GO:0009252">
    <property type="term" value="P:peptidoglycan biosynthetic process"/>
    <property type="evidence" value="ECO:0007669"/>
    <property type="project" value="UniProtKB-UniPathway"/>
</dbReference>
<dbReference type="InterPro" id="IPR038063">
    <property type="entry name" value="Transpep_catalytic_dom"/>
</dbReference>
<dbReference type="GO" id="GO:0016740">
    <property type="term" value="F:transferase activity"/>
    <property type="evidence" value="ECO:0007669"/>
    <property type="project" value="UniProtKB-KW"/>
</dbReference>
<sequence>NVPVDERIMTIALNMERLRWLPRELGDTYVLVNLADFTLKAVHKDITSLKMRVIIGKDFQSTPSFSSKMTSLVLNPYWNIPESITRDEIVPIIKNSPGYLDERGIEILRGWDPGQRVVDPYDIDLRSIADPREGYRLRQRPGPANPLGAVKLLMPNRFDIYLHDTPADYLFEREVRTFSHGCIRLEKPLELAAFAMRKSPRWNRTKLTAGIATGHRYELNLPEPLDVMVLYQTAWADAKGGVTFRRDIYGRDRELTRTLWESAVIPASKGLPEAAP</sequence>
<keyword evidence="3" id="KW-0133">Cell shape</keyword>
<organism evidence="7">
    <name type="scientific">marine sediment metagenome</name>
    <dbReference type="NCBI Taxonomy" id="412755"/>
    <lineage>
        <taxon>unclassified sequences</taxon>
        <taxon>metagenomes</taxon>
        <taxon>ecological metagenomes</taxon>
    </lineage>
</organism>
<keyword evidence="5" id="KW-0961">Cell wall biogenesis/degradation</keyword>
<dbReference type="InterPro" id="IPR005490">
    <property type="entry name" value="LD_TPept_cat_dom"/>
</dbReference>
<dbReference type="UniPathway" id="UPA00219"/>
<dbReference type="InterPro" id="IPR052905">
    <property type="entry name" value="LD-transpeptidase_YkuD-like"/>
</dbReference>
<name>A0A0F9HZI9_9ZZZZ</name>
<dbReference type="PANTHER" id="PTHR41533">
    <property type="entry name" value="L,D-TRANSPEPTIDASE HI_1667-RELATED"/>
    <property type="match status" value="1"/>
</dbReference>
<dbReference type="EMBL" id="LAZR01015533">
    <property type="protein sequence ID" value="KKM09146.1"/>
    <property type="molecule type" value="Genomic_DNA"/>
</dbReference>
<dbReference type="PROSITE" id="PS52029">
    <property type="entry name" value="LD_TPASE"/>
    <property type="match status" value="1"/>
</dbReference>
<evidence type="ECO:0000256" key="2">
    <source>
        <dbReference type="ARBA" id="ARBA00022679"/>
    </source>
</evidence>
<proteinExistence type="predicted"/>
<dbReference type="GO" id="GO:0008360">
    <property type="term" value="P:regulation of cell shape"/>
    <property type="evidence" value="ECO:0007669"/>
    <property type="project" value="UniProtKB-KW"/>
</dbReference>
<evidence type="ECO:0000256" key="3">
    <source>
        <dbReference type="ARBA" id="ARBA00022960"/>
    </source>
</evidence>